<dbReference type="Proteomes" id="UP000192343">
    <property type="component" value="Unassembled WGS sequence"/>
</dbReference>
<dbReference type="InterPro" id="IPR036390">
    <property type="entry name" value="WH_DNA-bd_sf"/>
</dbReference>
<gene>
    <name evidence="6" type="ORF">B4O97_06020</name>
</gene>
<evidence type="ECO:0000259" key="5">
    <source>
        <dbReference type="PROSITE" id="PS50949"/>
    </source>
</evidence>
<dbReference type="InterPro" id="IPR008920">
    <property type="entry name" value="TF_FadR/GntR_C"/>
</dbReference>
<dbReference type="OrthoDB" id="9799482at2"/>
<reference evidence="6 7" key="1">
    <citation type="submission" date="2017-03" db="EMBL/GenBank/DDBJ databases">
        <title>Draft Genome sequence of Marispirochaeta sp. strain JC444.</title>
        <authorList>
            <person name="Shivani Y."/>
            <person name="Subhash Y."/>
            <person name="Sasikala C."/>
            <person name="Ramana C."/>
        </authorList>
    </citation>
    <scope>NUCLEOTIDE SEQUENCE [LARGE SCALE GENOMIC DNA]</scope>
    <source>
        <strain evidence="6 7">JC444</strain>
    </source>
</reference>
<keyword evidence="1" id="KW-0805">Transcription regulation</keyword>
<dbReference type="InterPro" id="IPR011711">
    <property type="entry name" value="GntR_C"/>
</dbReference>
<dbReference type="GO" id="GO:0003677">
    <property type="term" value="F:DNA binding"/>
    <property type="evidence" value="ECO:0007669"/>
    <property type="project" value="UniProtKB-KW"/>
</dbReference>
<keyword evidence="2" id="KW-0238">DNA-binding</keyword>
<dbReference type="PANTHER" id="PTHR43537:SF5">
    <property type="entry name" value="UXU OPERON TRANSCRIPTIONAL REGULATOR"/>
    <property type="match status" value="1"/>
</dbReference>
<dbReference type="Gene3D" id="1.20.120.530">
    <property type="entry name" value="GntR ligand-binding domain-like"/>
    <property type="match status" value="1"/>
</dbReference>
<name>A0A1Y1S1X2_9SPIO</name>
<dbReference type="CDD" id="cd07377">
    <property type="entry name" value="WHTH_GntR"/>
    <property type="match status" value="1"/>
</dbReference>
<proteinExistence type="predicted"/>
<feature type="domain" description="HTH gntR-type" evidence="5">
    <location>
        <begin position="13"/>
        <end position="80"/>
    </location>
</feature>
<dbReference type="Pfam" id="PF00392">
    <property type="entry name" value="GntR"/>
    <property type="match status" value="1"/>
</dbReference>
<dbReference type="STRING" id="1963862.B4O97_06020"/>
<dbReference type="Gene3D" id="1.10.10.10">
    <property type="entry name" value="Winged helix-like DNA-binding domain superfamily/Winged helix DNA-binding domain"/>
    <property type="match status" value="1"/>
</dbReference>
<keyword evidence="3" id="KW-0804">Transcription</keyword>
<evidence type="ECO:0000256" key="4">
    <source>
        <dbReference type="SAM" id="Coils"/>
    </source>
</evidence>
<dbReference type="GO" id="GO:0003700">
    <property type="term" value="F:DNA-binding transcription factor activity"/>
    <property type="evidence" value="ECO:0007669"/>
    <property type="project" value="InterPro"/>
</dbReference>
<dbReference type="SMART" id="SM00345">
    <property type="entry name" value="HTH_GNTR"/>
    <property type="match status" value="1"/>
</dbReference>
<dbReference type="PANTHER" id="PTHR43537">
    <property type="entry name" value="TRANSCRIPTIONAL REGULATOR, GNTR FAMILY"/>
    <property type="match status" value="1"/>
</dbReference>
<evidence type="ECO:0000256" key="1">
    <source>
        <dbReference type="ARBA" id="ARBA00023015"/>
    </source>
</evidence>
<dbReference type="InterPro" id="IPR036388">
    <property type="entry name" value="WH-like_DNA-bd_sf"/>
</dbReference>
<dbReference type="RefSeq" id="WP_083049180.1">
    <property type="nucleotide sequence ID" value="NZ_CAXXQO010000004.1"/>
</dbReference>
<evidence type="ECO:0000256" key="2">
    <source>
        <dbReference type="ARBA" id="ARBA00023125"/>
    </source>
</evidence>
<evidence type="ECO:0000256" key="3">
    <source>
        <dbReference type="ARBA" id="ARBA00023163"/>
    </source>
</evidence>
<dbReference type="SUPFAM" id="SSF46785">
    <property type="entry name" value="Winged helix' DNA-binding domain"/>
    <property type="match status" value="1"/>
</dbReference>
<comment type="caution">
    <text evidence="6">The sequence shown here is derived from an EMBL/GenBank/DDBJ whole genome shotgun (WGS) entry which is preliminary data.</text>
</comment>
<dbReference type="PROSITE" id="PS50949">
    <property type="entry name" value="HTH_GNTR"/>
    <property type="match status" value="1"/>
</dbReference>
<dbReference type="SUPFAM" id="SSF48008">
    <property type="entry name" value="GntR ligand-binding domain-like"/>
    <property type="match status" value="1"/>
</dbReference>
<accession>A0A1Y1S1X2</accession>
<protein>
    <recommendedName>
        <fullName evidence="5">HTH gntR-type domain-containing protein</fullName>
    </recommendedName>
</protein>
<dbReference type="InterPro" id="IPR000524">
    <property type="entry name" value="Tscrpt_reg_HTH_GntR"/>
</dbReference>
<sequence length="239" mass="27566">MMKKNGLEPIAKEPLKKALMKQLTRYIWNDLEDGDKLPTEKELSDQLQVGRSSIREALRSIEAMGLLEVHRGSGYYVTKKAGNLIRGPIELVLSHDTQPLFEIIEARTIFESALVDKIIQRITDEEIREAEAAVQELKENVDNPEKALAADHLFHKILYESVHNTVIYHIHDLVSQIIKNIPGSYLQSRDYTQDTYYFHDKMLTALKNRDRDGLYEAINEHNTWIYKVFKLDTAEDAAD</sequence>
<evidence type="ECO:0000313" key="6">
    <source>
        <dbReference type="EMBL" id="ORC36618.1"/>
    </source>
</evidence>
<keyword evidence="4" id="KW-0175">Coiled coil</keyword>
<dbReference type="SMART" id="SM00895">
    <property type="entry name" value="FCD"/>
    <property type="match status" value="1"/>
</dbReference>
<dbReference type="AlphaFoldDB" id="A0A1Y1S1X2"/>
<keyword evidence="7" id="KW-1185">Reference proteome</keyword>
<feature type="coiled-coil region" evidence="4">
    <location>
        <begin position="120"/>
        <end position="147"/>
    </location>
</feature>
<organism evidence="6 7">
    <name type="scientific">Marispirochaeta aestuarii</name>
    <dbReference type="NCBI Taxonomy" id="1963862"/>
    <lineage>
        <taxon>Bacteria</taxon>
        <taxon>Pseudomonadati</taxon>
        <taxon>Spirochaetota</taxon>
        <taxon>Spirochaetia</taxon>
        <taxon>Spirochaetales</taxon>
        <taxon>Spirochaetaceae</taxon>
        <taxon>Marispirochaeta</taxon>
    </lineage>
</organism>
<dbReference type="PRINTS" id="PR00035">
    <property type="entry name" value="HTHGNTR"/>
</dbReference>
<dbReference type="EMBL" id="MWQY01000005">
    <property type="protein sequence ID" value="ORC36618.1"/>
    <property type="molecule type" value="Genomic_DNA"/>
</dbReference>
<dbReference type="Pfam" id="PF07729">
    <property type="entry name" value="FCD"/>
    <property type="match status" value="1"/>
</dbReference>
<evidence type="ECO:0000313" key="7">
    <source>
        <dbReference type="Proteomes" id="UP000192343"/>
    </source>
</evidence>